<dbReference type="InParanoid" id="A0A5F7ZVX6"/>
<organism evidence="2 3">
    <name type="scientific">Macaca mulatta</name>
    <name type="common">Rhesus macaque</name>
    <dbReference type="NCBI Taxonomy" id="9544"/>
    <lineage>
        <taxon>Eukaryota</taxon>
        <taxon>Metazoa</taxon>
        <taxon>Chordata</taxon>
        <taxon>Craniata</taxon>
        <taxon>Vertebrata</taxon>
        <taxon>Euteleostomi</taxon>
        <taxon>Mammalia</taxon>
        <taxon>Eutheria</taxon>
        <taxon>Euarchontoglires</taxon>
        <taxon>Primates</taxon>
        <taxon>Haplorrhini</taxon>
        <taxon>Catarrhini</taxon>
        <taxon>Cercopithecidae</taxon>
        <taxon>Cercopithecinae</taxon>
        <taxon>Macaca</taxon>
    </lineage>
</organism>
<reference evidence="3" key="1">
    <citation type="journal article" date="2007" name="Science">
        <title>Evolutionary and biomedical insights from the rhesus macaque genome.</title>
        <authorList>
            <person name="Gibbs R.A."/>
            <person name="Rogers J."/>
            <person name="Katze M.G."/>
            <person name="Bumgarner R."/>
            <person name="Weinstock G.M."/>
            <person name="Mardis E.R."/>
            <person name="Remington K.A."/>
            <person name="Strausberg R.L."/>
            <person name="Venter J.C."/>
            <person name="Wilson R.K."/>
            <person name="Batzer M.A."/>
            <person name="Bustamante C.D."/>
            <person name="Eichler E.E."/>
            <person name="Hahn M.W."/>
            <person name="Hardison R.C."/>
            <person name="Makova K.D."/>
            <person name="Miller W."/>
            <person name="Milosavljevic A."/>
            <person name="Palermo R.E."/>
            <person name="Siepel A."/>
            <person name="Sikela J.M."/>
            <person name="Attaway T."/>
            <person name="Bell S."/>
            <person name="Bernard K.E."/>
            <person name="Buhay C.J."/>
            <person name="Chandrabose M.N."/>
            <person name="Dao M."/>
            <person name="Davis C."/>
            <person name="Delehaunty K.D."/>
            <person name="Ding Y."/>
            <person name="Dinh H.H."/>
            <person name="Dugan-Rocha S."/>
            <person name="Fulton L.A."/>
            <person name="Gabisi R.A."/>
            <person name="Garner T.T."/>
            <person name="Godfrey J."/>
            <person name="Hawes A.C."/>
            <person name="Hernandez J."/>
            <person name="Hines S."/>
            <person name="Holder M."/>
            <person name="Hume J."/>
            <person name="Jhangiani S.N."/>
            <person name="Joshi V."/>
            <person name="Khan Z.M."/>
            <person name="Kirkness E.F."/>
            <person name="Cree A."/>
            <person name="Fowler R.G."/>
            <person name="Lee S."/>
            <person name="Lewis L.R."/>
            <person name="Li Z."/>
            <person name="Liu Y.-S."/>
            <person name="Moore S.M."/>
            <person name="Muzny D."/>
            <person name="Nazareth L.V."/>
            <person name="Ngo D.N."/>
            <person name="Okwuonu G.O."/>
            <person name="Pai G."/>
            <person name="Parker D."/>
            <person name="Paul H.A."/>
            <person name="Pfannkoch C."/>
            <person name="Pohl C.S."/>
            <person name="Rogers Y.-H.C."/>
            <person name="Ruiz S.J."/>
            <person name="Sabo A."/>
            <person name="Santibanez J."/>
            <person name="Schneider B.W."/>
            <person name="Smith S.M."/>
            <person name="Sodergren E."/>
            <person name="Svatek A.F."/>
            <person name="Utterback T.R."/>
            <person name="Vattathil S."/>
            <person name="Warren W."/>
            <person name="White C.S."/>
            <person name="Chinwalla A.T."/>
            <person name="Feng Y."/>
            <person name="Halpern A.L."/>
            <person name="Hillier L.W."/>
            <person name="Huang X."/>
            <person name="Minx P."/>
            <person name="Nelson J.O."/>
            <person name="Pepin K.H."/>
            <person name="Qin X."/>
            <person name="Sutton G.G."/>
            <person name="Venter E."/>
            <person name="Walenz B.P."/>
            <person name="Wallis J.W."/>
            <person name="Worley K.C."/>
            <person name="Yang S.-P."/>
            <person name="Jones S.M."/>
            <person name="Marra M.A."/>
            <person name="Rocchi M."/>
            <person name="Schein J.E."/>
            <person name="Baertsch R."/>
            <person name="Clarke L."/>
            <person name="Csuros M."/>
            <person name="Glasscock J."/>
            <person name="Harris R.A."/>
            <person name="Havlak P."/>
            <person name="Jackson A.R."/>
            <person name="Jiang H."/>
            <person name="Liu Y."/>
            <person name="Messina D.N."/>
            <person name="Shen Y."/>
            <person name="Song H.X.-Z."/>
            <person name="Wylie T."/>
            <person name="Zhang L."/>
            <person name="Birney E."/>
            <person name="Han K."/>
            <person name="Konkel M.K."/>
            <person name="Lee J."/>
            <person name="Smit A.F.A."/>
            <person name="Ullmer B."/>
            <person name="Wang H."/>
            <person name="Xing J."/>
            <person name="Burhans R."/>
            <person name="Cheng Z."/>
            <person name="Karro J.E."/>
            <person name="Ma J."/>
            <person name="Raney B."/>
            <person name="She X."/>
            <person name="Cox M.J."/>
            <person name="Demuth J.P."/>
            <person name="Dumas L.J."/>
            <person name="Han S.-G."/>
            <person name="Hopkins J."/>
            <person name="Karimpour-Fard A."/>
            <person name="Kim Y.H."/>
            <person name="Pollack J.R."/>
            <person name="Vinar T."/>
            <person name="Addo-Quaye C."/>
            <person name="Degenhardt J."/>
            <person name="Denby A."/>
            <person name="Hubisz M.J."/>
            <person name="Indap A."/>
            <person name="Kosiol C."/>
            <person name="Lahn B.T."/>
            <person name="Lawson H.A."/>
            <person name="Marklein A."/>
            <person name="Nielsen R."/>
            <person name="Vallender E.J."/>
            <person name="Clark A.G."/>
            <person name="Ferguson B."/>
            <person name="Hernandez R.D."/>
            <person name="Hirani K."/>
            <person name="Kehrer-Sawatzki H."/>
            <person name="Kolb J."/>
            <person name="Patil S."/>
            <person name="Pu L.-L."/>
            <person name="Ren Y."/>
            <person name="Smith D.G."/>
            <person name="Wheeler D.A."/>
            <person name="Schenck I."/>
            <person name="Ball E.V."/>
            <person name="Chen R."/>
            <person name="Cooper D.N."/>
            <person name="Giardine B."/>
            <person name="Hsu F."/>
            <person name="Kent W.J."/>
            <person name="Lesk A."/>
            <person name="Nelson D.L."/>
            <person name="O'brien W.E."/>
            <person name="Pruefer K."/>
            <person name="Stenson P.D."/>
            <person name="Wallace J.C."/>
            <person name="Ke H."/>
            <person name="Liu X.-M."/>
            <person name="Wang P."/>
            <person name="Xiang A.P."/>
            <person name="Yang F."/>
            <person name="Barber G.P."/>
            <person name="Haussler D."/>
            <person name="Karolchik D."/>
            <person name="Kern A.D."/>
            <person name="Kuhn R.M."/>
            <person name="Smith K.E."/>
            <person name="Zwieg A.S."/>
        </authorList>
    </citation>
    <scope>NUCLEOTIDE SEQUENCE [LARGE SCALE GENOMIC DNA]</scope>
    <source>
        <strain evidence="3">17573</strain>
    </source>
</reference>
<proteinExistence type="predicted"/>
<sequence>MEIGTQCNMRCPDISRAVHEWVPSAWEEPDRADASRCPHMQGGWFARKPPDEEIVGNVLQGATQLWSQTRGRSIRPSTAGCVSLRNAGSSARLSAICKRSPVQRCGFLGEAQARTQNPHPTGLDHTERRASPPHASVPCTRAATLLPKPSKTGVRQNLQMIRQQAQDVKCRAGCLLQPVCPETSTVWGLQSPAWYPAFLFLETHPYLVRQKSGASKPHVVGYECRHKTLKILLLRK</sequence>
<dbReference type="AlphaFoldDB" id="A0A5F7ZVX6"/>
<name>A0A5F7ZVX6_MACMU</name>
<dbReference type="Proteomes" id="UP000006718">
    <property type="component" value="Chromosome 7"/>
</dbReference>
<feature type="region of interest" description="Disordered" evidence="1">
    <location>
        <begin position="113"/>
        <end position="137"/>
    </location>
</feature>
<evidence type="ECO:0000256" key="1">
    <source>
        <dbReference type="SAM" id="MobiDB-lite"/>
    </source>
</evidence>
<keyword evidence="3" id="KW-1185">Reference proteome</keyword>
<evidence type="ECO:0000313" key="2">
    <source>
        <dbReference type="Ensembl" id="ENSMMUP00000069810.1"/>
    </source>
</evidence>
<reference evidence="2" key="4">
    <citation type="submission" date="2025-09" db="UniProtKB">
        <authorList>
            <consortium name="Ensembl"/>
        </authorList>
    </citation>
    <scope>IDENTIFICATION</scope>
    <source>
        <strain evidence="2">17573</strain>
    </source>
</reference>
<reference evidence="2" key="3">
    <citation type="submission" date="2025-08" db="UniProtKB">
        <authorList>
            <consortium name="Ensembl"/>
        </authorList>
    </citation>
    <scope>IDENTIFICATION</scope>
    <source>
        <strain evidence="2">17573</strain>
    </source>
</reference>
<accession>A0A5F7ZVX6</accession>
<dbReference type="VEuPathDB" id="HostDB:ENSMMUG00000052147"/>
<protein>
    <submittedName>
        <fullName evidence="2">Uncharacterized protein</fullName>
    </submittedName>
</protein>
<dbReference type="Ensembl" id="ENSMMUT00000099618.1">
    <property type="protein sequence ID" value="ENSMMUP00000069810.1"/>
    <property type="gene ID" value="ENSMMUG00000052147.1"/>
</dbReference>
<reference evidence="2" key="2">
    <citation type="submission" date="2019-01" db="EMBL/GenBank/DDBJ databases">
        <authorList>
            <person name="Graves T."/>
            <person name="Eichler E.E."/>
            <person name="Wilson R.K."/>
        </authorList>
    </citation>
    <scope>NUCLEOTIDE SEQUENCE [LARGE SCALE GENOMIC DNA]</scope>
    <source>
        <strain evidence="2">17573</strain>
    </source>
</reference>
<evidence type="ECO:0000313" key="3">
    <source>
        <dbReference type="Proteomes" id="UP000006718"/>
    </source>
</evidence>